<reference evidence="2" key="1">
    <citation type="submission" date="2017-03" db="EMBL/GenBank/DDBJ databases">
        <title>Phytopthora megakarya and P. palmivora, two closely related causual agents of cacao black pod achieved similar genome size and gene model numbers by different mechanisms.</title>
        <authorList>
            <person name="Ali S."/>
            <person name="Shao J."/>
            <person name="Larry D.J."/>
            <person name="Kronmiller B."/>
            <person name="Shen D."/>
            <person name="Strem M.D."/>
            <person name="Melnick R.L."/>
            <person name="Guiltinan M.J."/>
            <person name="Tyler B.M."/>
            <person name="Meinhardt L.W."/>
            <person name="Bailey B.A."/>
        </authorList>
    </citation>
    <scope>NUCLEOTIDE SEQUENCE [LARGE SCALE GENOMIC DNA]</scope>
    <source>
        <strain evidence="2">zdho120</strain>
    </source>
</reference>
<evidence type="ECO:0000313" key="1">
    <source>
        <dbReference type="EMBL" id="OWZ07657.1"/>
    </source>
</evidence>
<dbReference type="Proteomes" id="UP000198211">
    <property type="component" value="Unassembled WGS sequence"/>
</dbReference>
<keyword evidence="2" id="KW-1185">Reference proteome</keyword>
<evidence type="ECO:0000313" key="2">
    <source>
        <dbReference type="Proteomes" id="UP000198211"/>
    </source>
</evidence>
<dbReference type="EMBL" id="NBNE01003451">
    <property type="protein sequence ID" value="OWZ07657.1"/>
    <property type="molecule type" value="Genomic_DNA"/>
</dbReference>
<proteinExistence type="predicted"/>
<dbReference type="AlphaFoldDB" id="A0A225VSA8"/>
<accession>A0A225VSA8</accession>
<comment type="caution">
    <text evidence="1">The sequence shown here is derived from an EMBL/GenBank/DDBJ whole genome shotgun (WGS) entry which is preliminary data.</text>
</comment>
<gene>
    <name evidence="1" type="ORF">PHMEG_00019924</name>
</gene>
<sequence length="125" mass="14645">MLNCTNNYKRHNNQLTTYRQYFSKVAGNTGTTYESSLPTRDEHIISAYFNNGKFHMLPQTCEFPKCEACGASQLWRRQRVPPLKRIITHDLPHEQMRKRFQIEVASDHGYKVTTDMTEQFAEKNG</sequence>
<organism evidence="1 2">
    <name type="scientific">Phytophthora megakarya</name>
    <dbReference type="NCBI Taxonomy" id="4795"/>
    <lineage>
        <taxon>Eukaryota</taxon>
        <taxon>Sar</taxon>
        <taxon>Stramenopiles</taxon>
        <taxon>Oomycota</taxon>
        <taxon>Peronosporomycetes</taxon>
        <taxon>Peronosporales</taxon>
        <taxon>Peronosporaceae</taxon>
        <taxon>Phytophthora</taxon>
    </lineage>
</organism>
<name>A0A225VSA8_9STRA</name>
<protein>
    <submittedName>
        <fullName evidence="1">Uncharacterized protein</fullName>
    </submittedName>
</protein>